<name>A0A2T2X3S2_9FIRM</name>
<gene>
    <name evidence="6" type="ORF">C7B43_09045</name>
</gene>
<dbReference type="SUPFAM" id="SSF54862">
    <property type="entry name" value="4Fe-4S ferredoxins"/>
    <property type="match status" value="1"/>
</dbReference>
<dbReference type="EMBL" id="PXYT01000017">
    <property type="protein sequence ID" value="PSR29144.1"/>
    <property type="molecule type" value="Genomic_DNA"/>
</dbReference>
<proteinExistence type="predicted"/>
<evidence type="ECO:0000313" key="6">
    <source>
        <dbReference type="EMBL" id="PSR29144.1"/>
    </source>
</evidence>
<dbReference type="InterPro" id="IPR002869">
    <property type="entry name" value="Pyrv_flavodox_OxRed_cen"/>
</dbReference>
<evidence type="ECO:0000256" key="2">
    <source>
        <dbReference type="ARBA" id="ARBA00023002"/>
    </source>
</evidence>
<dbReference type="Pfam" id="PF12838">
    <property type="entry name" value="Fer4_7"/>
    <property type="match status" value="1"/>
</dbReference>
<dbReference type="PROSITE" id="PS00198">
    <property type="entry name" value="4FE4S_FER_1"/>
    <property type="match status" value="1"/>
</dbReference>
<keyword evidence="2" id="KW-0560">Oxidoreductase</keyword>
<dbReference type="GO" id="GO:0051536">
    <property type="term" value="F:iron-sulfur cluster binding"/>
    <property type="evidence" value="ECO:0007669"/>
    <property type="project" value="UniProtKB-KW"/>
</dbReference>
<dbReference type="Pfam" id="PF01558">
    <property type="entry name" value="POR"/>
    <property type="match status" value="1"/>
</dbReference>
<dbReference type="AlphaFoldDB" id="A0A2T2X3S2"/>
<dbReference type="PROSITE" id="PS51379">
    <property type="entry name" value="4FE4S_FER_2"/>
    <property type="match status" value="2"/>
</dbReference>
<evidence type="ECO:0000256" key="4">
    <source>
        <dbReference type="ARBA" id="ARBA00023014"/>
    </source>
</evidence>
<feature type="domain" description="4Fe-4S ferredoxin-type" evidence="5">
    <location>
        <begin position="279"/>
        <end position="308"/>
    </location>
</feature>
<reference evidence="6 7" key="1">
    <citation type="journal article" date="2014" name="BMC Genomics">
        <title>Comparison of environmental and isolate Sulfobacillus genomes reveals diverse carbon, sulfur, nitrogen, and hydrogen metabolisms.</title>
        <authorList>
            <person name="Justice N.B."/>
            <person name="Norman A."/>
            <person name="Brown C.T."/>
            <person name="Singh A."/>
            <person name="Thomas B.C."/>
            <person name="Banfield J.F."/>
        </authorList>
    </citation>
    <scope>NUCLEOTIDE SEQUENCE [LARGE SCALE GENOMIC DNA]</scope>
    <source>
        <strain evidence="6">AMDSBA1</strain>
    </source>
</reference>
<dbReference type="SUPFAM" id="SSF53323">
    <property type="entry name" value="Pyruvate-ferredoxin oxidoreductase, PFOR, domain III"/>
    <property type="match status" value="1"/>
</dbReference>
<protein>
    <submittedName>
        <fullName evidence="6">Pyruvate ferredoxin oxidoreductase</fullName>
    </submittedName>
</protein>
<dbReference type="PANTHER" id="PTHR43854:SF1">
    <property type="entry name" value="INDOLEPYRUVATE OXIDOREDUCTASE SUBUNIT IORB"/>
    <property type="match status" value="1"/>
</dbReference>
<dbReference type="GO" id="GO:0046872">
    <property type="term" value="F:metal ion binding"/>
    <property type="evidence" value="ECO:0007669"/>
    <property type="project" value="UniProtKB-KW"/>
</dbReference>
<keyword evidence="4" id="KW-0411">Iron-sulfur</keyword>
<keyword evidence="1" id="KW-0479">Metal-binding</keyword>
<accession>A0A2T2X3S2</accession>
<dbReference type="Gene3D" id="3.30.70.20">
    <property type="match status" value="1"/>
</dbReference>
<keyword evidence="3" id="KW-0408">Iron</keyword>
<dbReference type="InterPro" id="IPR017900">
    <property type="entry name" value="4Fe4S_Fe_S_CS"/>
</dbReference>
<organism evidence="6 7">
    <name type="scientific">Sulfobacillus benefaciens</name>
    <dbReference type="NCBI Taxonomy" id="453960"/>
    <lineage>
        <taxon>Bacteria</taxon>
        <taxon>Bacillati</taxon>
        <taxon>Bacillota</taxon>
        <taxon>Clostridia</taxon>
        <taxon>Eubacteriales</taxon>
        <taxon>Clostridiales Family XVII. Incertae Sedis</taxon>
        <taxon>Sulfobacillus</taxon>
    </lineage>
</organism>
<evidence type="ECO:0000313" key="7">
    <source>
        <dbReference type="Proteomes" id="UP000242699"/>
    </source>
</evidence>
<comment type="caution">
    <text evidence="6">The sequence shown here is derived from an EMBL/GenBank/DDBJ whole genome shotgun (WGS) entry which is preliminary data.</text>
</comment>
<feature type="domain" description="4Fe-4S ferredoxin-type" evidence="5">
    <location>
        <begin position="248"/>
        <end position="277"/>
    </location>
</feature>
<sequence length="326" mass="35770">MYRMHGVRAIVSAVGDCTHQPILVAEARGEEDHQNMKDPTQIRANVVIAGVGGQGVILAGNIISDVCIAYGLDVKKAEVHGMSQRGGSVSAQIRFGPEVHGALVEKGRLDWAVGFEWAEALRWMPLLTPKGTVFVSTQEMIPPIALKDRVSGTVDYPLEFLRHPRVRAIDAPLVAKEAGNVKTAGVVLLGALSTELPFSREAWAQAITHRVPAKAVDVNLRAFDLGRRWKERVTPHLAQMPQPLVRQVELHLEESWCKGCGICVNVCPERIWMLNEKDVVETVAPERCTGCGLCEKLCPDLAIDVITHLNSSAMVHEGRNVLWQPN</sequence>
<dbReference type="PANTHER" id="PTHR43854">
    <property type="entry name" value="INDOLEPYRUVATE OXIDOREDUCTASE SUBUNIT IORB"/>
    <property type="match status" value="1"/>
</dbReference>
<dbReference type="InterPro" id="IPR052198">
    <property type="entry name" value="IorB_Oxidoreductase"/>
</dbReference>
<dbReference type="GO" id="GO:0016903">
    <property type="term" value="F:oxidoreductase activity, acting on the aldehyde or oxo group of donors"/>
    <property type="evidence" value="ECO:0007669"/>
    <property type="project" value="InterPro"/>
</dbReference>
<dbReference type="InterPro" id="IPR017896">
    <property type="entry name" value="4Fe4S_Fe-S-bd"/>
</dbReference>
<dbReference type="Gene3D" id="3.40.920.10">
    <property type="entry name" value="Pyruvate-ferredoxin oxidoreductase, PFOR, domain III"/>
    <property type="match status" value="1"/>
</dbReference>
<dbReference type="InterPro" id="IPR019752">
    <property type="entry name" value="Pyrv/ketoisovalerate_OxRed_cat"/>
</dbReference>
<dbReference type="Proteomes" id="UP000242699">
    <property type="component" value="Unassembled WGS sequence"/>
</dbReference>
<keyword evidence="6" id="KW-0670">Pyruvate</keyword>
<evidence type="ECO:0000259" key="5">
    <source>
        <dbReference type="PROSITE" id="PS51379"/>
    </source>
</evidence>
<evidence type="ECO:0000256" key="1">
    <source>
        <dbReference type="ARBA" id="ARBA00022723"/>
    </source>
</evidence>
<evidence type="ECO:0000256" key="3">
    <source>
        <dbReference type="ARBA" id="ARBA00023004"/>
    </source>
</evidence>